<dbReference type="RefSeq" id="WP_120643649.1">
    <property type="nucleotide sequence ID" value="NZ_RAWB01000106.1"/>
</dbReference>
<dbReference type="GO" id="GO:0043157">
    <property type="term" value="P:response to cation stress"/>
    <property type="evidence" value="ECO:0007669"/>
    <property type="project" value="UniProtKB-ARBA"/>
</dbReference>
<dbReference type="EMBL" id="RAWB01000106">
    <property type="protein sequence ID" value="RKH60849.1"/>
    <property type="molecule type" value="Genomic_DNA"/>
</dbReference>
<dbReference type="InterPro" id="IPR035992">
    <property type="entry name" value="Ricin_B-like_lectins"/>
</dbReference>
<evidence type="ECO:0000313" key="2">
    <source>
        <dbReference type="EMBL" id="RKH60849.1"/>
    </source>
</evidence>
<dbReference type="Pfam" id="PF00652">
    <property type="entry name" value="Ricin_B_lectin"/>
    <property type="match status" value="1"/>
</dbReference>
<evidence type="ECO:0000259" key="1">
    <source>
        <dbReference type="SMART" id="SM00458"/>
    </source>
</evidence>
<dbReference type="InterPro" id="IPR051780">
    <property type="entry name" value="Ca_Up-reg_Membrane_Reg"/>
</dbReference>
<dbReference type="InterPro" id="IPR000772">
    <property type="entry name" value="Ricin_B_lectin"/>
</dbReference>
<evidence type="ECO:0000313" key="3">
    <source>
        <dbReference type="Proteomes" id="UP000272888"/>
    </source>
</evidence>
<dbReference type="SMART" id="SM00458">
    <property type="entry name" value="RICIN"/>
    <property type="match status" value="1"/>
</dbReference>
<protein>
    <recommendedName>
        <fullName evidence="1">Ricin B lectin domain-containing protein</fullName>
    </recommendedName>
</protein>
<dbReference type="GO" id="GO:0005737">
    <property type="term" value="C:cytoplasm"/>
    <property type="evidence" value="ECO:0007669"/>
    <property type="project" value="UniProtKB-ARBA"/>
</dbReference>
<organism evidence="2 3">
    <name type="scientific">Corallococcus llansteffanensis</name>
    <dbReference type="NCBI Taxonomy" id="2316731"/>
    <lineage>
        <taxon>Bacteria</taxon>
        <taxon>Pseudomonadati</taxon>
        <taxon>Myxococcota</taxon>
        <taxon>Myxococcia</taxon>
        <taxon>Myxococcales</taxon>
        <taxon>Cystobacterineae</taxon>
        <taxon>Myxococcaceae</taxon>
        <taxon>Corallococcus</taxon>
    </lineage>
</organism>
<dbReference type="PANTHER" id="PTHR31599">
    <property type="entry name" value="CALCIUM UP-REGULATED PROTEIN A-RELATED"/>
    <property type="match status" value="1"/>
</dbReference>
<reference evidence="3" key="1">
    <citation type="submission" date="2018-09" db="EMBL/GenBank/DDBJ databases">
        <authorList>
            <person name="Livingstone P.G."/>
            <person name="Whitworth D.E."/>
        </authorList>
    </citation>
    <scope>NUCLEOTIDE SEQUENCE [LARGE SCALE GENOMIC DNA]</scope>
    <source>
        <strain evidence="3">CA051B</strain>
    </source>
</reference>
<dbReference type="Proteomes" id="UP000272888">
    <property type="component" value="Unassembled WGS sequence"/>
</dbReference>
<keyword evidence="3" id="KW-1185">Reference proteome</keyword>
<dbReference type="SUPFAM" id="SSF50370">
    <property type="entry name" value="Ricin B-like lectins"/>
    <property type="match status" value="1"/>
</dbReference>
<gene>
    <name evidence="2" type="ORF">D7V93_12690</name>
</gene>
<feature type="domain" description="Ricin B lectin" evidence="1">
    <location>
        <begin position="7"/>
        <end position="138"/>
    </location>
</feature>
<accession>A0A3A8PWZ5</accession>
<sequence length="631" mass="67406">MADDSPSWYQLIVNQGTQQVLEVYHSVPYPTAAVDVYPQNKVATDNQFWLIGSDGSIRSKLTGQALNVFWGMAANGTAVVTWPWGGGAPNELWTFTSDGCLTSNLGVVLDINPNGVMTNQVVVNQKVEGSATQQWVAVPGYQLNTIVQQPATGFPDYTGTGGTPALASALSFIQAQLAALYNQNPATFDFRSLYSNLAVDLGQRRADLQALPQASGGDFTTTDFETVRTQLAAELRAAADVRRLFELFQSYYTELFLDDGYRLNQAIAAAEIQDPSTAVSGKVGAFLEGLAYAALNVMDPEGWVVFSVVANLLSCAYGTAVANGAVSPNPFQVPIVQLWGTLSGNFESILSSLVQQEATILGDWGMLQAVEQQILASGPQSLAWPVQHGPDLIPAATNAYMLSAFQILLPAAYEIYCWTGLDESTMNSVTGGITPTSAYWVQSFPNGLYTVYALAKSDGSGYAPDPMMQLIWNTGYIPEIFFTNATLWPFATYEENETQADCFILTVVNQTPNAVTVEAVSNFTHTTVLGTTGQQTAAPLGGSAQYVIQEGSWDSRGTSANQAVTFTLTASGLSGSCIFVAGLVTPETGTDQVVTVSSNTSTMPGYSVTAGTSTPYSTQYQNPVSLVVYLH</sequence>
<dbReference type="Gene3D" id="2.80.10.50">
    <property type="match status" value="2"/>
</dbReference>
<dbReference type="PANTHER" id="PTHR31599:SF3">
    <property type="entry name" value="CALCIUM UP-REGULATED PROTEIN I-RELATED"/>
    <property type="match status" value="1"/>
</dbReference>
<name>A0A3A8PWZ5_9BACT</name>
<proteinExistence type="predicted"/>
<comment type="caution">
    <text evidence="2">The sequence shown here is derived from an EMBL/GenBank/DDBJ whole genome shotgun (WGS) entry which is preliminary data.</text>
</comment>
<dbReference type="PROSITE" id="PS50231">
    <property type="entry name" value="RICIN_B_LECTIN"/>
    <property type="match status" value="1"/>
</dbReference>
<dbReference type="AlphaFoldDB" id="A0A3A8PWZ5"/>
<dbReference type="CDD" id="cd00161">
    <property type="entry name" value="beta-trefoil_Ricin-like"/>
    <property type="match status" value="1"/>
</dbReference>